<dbReference type="GO" id="GO:0005846">
    <property type="term" value="C:nuclear cap binding complex"/>
    <property type="evidence" value="ECO:0007669"/>
    <property type="project" value="InterPro"/>
</dbReference>
<evidence type="ECO:0000313" key="3">
    <source>
        <dbReference type="Proteomes" id="UP001153069"/>
    </source>
</evidence>
<dbReference type="EMBL" id="CAICTM010000331">
    <property type="protein sequence ID" value="CAB9508075.1"/>
    <property type="molecule type" value="Genomic_DNA"/>
</dbReference>
<dbReference type="AlphaFoldDB" id="A0A9N8HD82"/>
<evidence type="ECO:0000256" key="1">
    <source>
        <dbReference type="SAM" id="MobiDB-lite"/>
    </source>
</evidence>
<dbReference type="GO" id="GO:0000339">
    <property type="term" value="F:RNA cap binding"/>
    <property type="evidence" value="ECO:0007669"/>
    <property type="project" value="InterPro"/>
</dbReference>
<reference evidence="2" key="1">
    <citation type="submission" date="2020-06" db="EMBL/GenBank/DDBJ databases">
        <authorList>
            <consortium name="Plant Systems Biology data submission"/>
        </authorList>
    </citation>
    <scope>NUCLEOTIDE SEQUENCE</scope>
    <source>
        <strain evidence="2">D6</strain>
    </source>
</reference>
<dbReference type="OrthoDB" id="49067at2759"/>
<dbReference type="SUPFAM" id="SSF48371">
    <property type="entry name" value="ARM repeat"/>
    <property type="match status" value="1"/>
</dbReference>
<feature type="compositionally biased region" description="Pro residues" evidence="1">
    <location>
        <begin position="493"/>
        <end position="503"/>
    </location>
</feature>
<feature type="region of interest" description="Disordered" evidence="1">
    <location>
        <begin position="1"/>
        <end position="85"/>
    </location>
</feature>
<sequence length="1182" mass="129003">MDRPLESGRDRDHPYGGGGGGRRDNHYGGGGGGGYNNNRRGRGRGRGGFRGRGRGRGRGGRGGHHHHHRNNQHHRNNNNRDNNREWQDPNAVLITQLSVMVSRVGEYKVADDPPVNTANLRPVVAVCAQNISSLSTVVSKPTSIATFLKFIPPPPPKKATENATGFGFTRSPPKPEDQAGPMAHLIVSCAATLPLQTPSYAALTMAVNAYSKSHEDYAGFAGRCVTYTLQRLSCDMDLLLLQKAEERSKIACRIKLLLRYLALLGKLEVIQVRDNSDQEETNNEEENEDDDPEIAKKSLLGFLQQFVEAAVAAAPTEDAFAPTTSFNAAAPLVLVYFILSTIPYLASYVPVDVIQELLLDPLQPLLGPYSSSFSPGVGMTAILLKEEQAEGDEEEEDDDDEEEEEEQASEVVCDSLQDLNRSVQLLLKQIANDDNTAKARFALLTDEPWKGVSGPPKAASDTAMDTAAPTTEGNGQDQPIKQEEEQQEQDTPAPEPLVNPDPPIRLILPKGGFQSLAVMTNPQQPNELEEDANNSSAPKIQSFPLEVVVFGRLPIFGAPKGNDDETNNNDDDDDMEDDDAPANEQVAAYSKEFGILDRCFLADAIRDLLCCLESAVSATGLERGSVKAVAEQLWSLGHVFGGGTTTNTAASPPTGLEYGILEVMLSLIVQSSSNSTFRQVYLSRVLLELTRLQPLLVSPALALAVSNLFQDYTPSLVPAARYNLGCWLAFHLVNTDYQWPAAYWTHWQAHVGDGKNLNSRGVVVKTTLHFLMENVHNPSNLVKDCLPKECTGLVSQIVCPFQADEMEDGSVIDNTEKDIRRRVWDDDEHPDTLLNYLIGEELSEAIAGDVLDANSSPKRMWCRSGLLLRALLQPLEREHRRLLGTIEQAQKSMVKTEGEEKAAMEEDEELSDDTLTVIEEVLVRHGRTLTGAIQKDKEILEKVLEGTEKDGNHLTTCEPYLLSILATKGAFSRTVVEACLANLLQQSVLSSLGVLRWALGELVAREGSEQPLVTERWWDFAVDAIRNELTKKLAESNDAGGGGMVIDRTGENTAEAESGAPQDGNVPGSKTLAAIESTGPLLDYIVRRACTLLSEQTDDQQHGNKLKPLQVDLVEGVKACVRATHGLFMSELKKLKDNGPSERDIKDCLQESSVAGTKLAGVCSEFSGSNALILLRDSLTSV</sequence>
<feature type="compositionally biased region" description="Acidic residues" evidence="1">
    <location>
        <begin position="564"/>
        <end position="579"/>
    </location>
</feature>
<accession>A0A9N8HD82</accession>
<dbReference type="GO" id="GO:0003729">
    <property type="term" value="F:mRNA binding"/>
    <property type="evidence" value="ECO:0007669"/>
    <property type="project" value="TreeGrafter"/>
</dbReference>
<feature type="compositionally biased region" description="Polar residues" evidence="1">
    <location>
        <begin position="468"/>
        <end position="479"/>
    </location>
</feature>
<dbReference type="GO" id="GO:0005634">
    <property type="term" value="C:nucleus"/>
    <property type="evidence" value="ECO:0007669"/>
    <property type="project" value="TreeGrafter"/>
</dbReference>
<dbReference type="GO" id="GO:0000184">
    <property type="term" value="P:nuclear-transcribed mRNA catabolic process, nonsense-mediated decay"/>
    <property type="evidence" value="ECO:0007669"/>
    <property type="project" value="TreeGrafter"/>
</dbReference>
<feature type="compositionally biased region" description="Basic and acidic residues" evidence="1">
    <location>
        <begin position="1"/>
        <end position="14"/>
    </location>
</feature>
<feature type="compositionally biased region" description="Basic residues" evidence="1">
    <location>
        <begin position="39"/>
        <end position="77"/>
    </location>
</feature>
<dbReference type="Proteomes" id="UP001153069">
    <property type="component" value="Unassembled WGS sequence"/>
</dbReference>
<evidence type="ECO:0000313" key="2">
    <source>
        <dbReference type="EMBL" id="CAB9508075.1"/>
    </source>
</evidence>
<dbReference type="PANTHER" id="PTHR12412:SF2">
    <property type="entry name" value="NUCLEAR CAP-BINDING PROTEIN SUBUNIT 1"/>
    <property type="match status" value="1"/>
</dbReference>
<dbReference type="InterPro" id="IPR027159">
    <property type="entry name" value="CBP80"/>
</dbReference>
<dbReference type="GO" id="GO:0006406">
    <property type="term" value="P:mRNA export from nucleus"/>
    <property type="evidence" value="ECO:0007669"/>
    <property type="project" value="InterPro"/>
</dbReference>
<feature type="region of interest" description="Disordered" evidence="1">
    <location>
        <begin position="556"/>
        <end position="579"/>
    </location>
</feature>
<comment type="caution">
    <text evidence="2">The sequence shown here is derived from an EMBL/GenBank/DDBJ whole genome shotgun (WGS) entry which is preliminary data.</text>
</comment>
<dbReference type="InterPro" id="IPR016024">
    <property type="entry name" value="ARM-type_fold"/>
</dbReference>
<feature type="region of interest" description="Disordered" evidence="1">
    <location>
        <begin position="447"/>
        <end position="506"/>
    </location>
</feature>
<dbReference type="Gene3D" id="1.25.40.180">
    <property type="match status" value="2"/>
</dbReference>
<protein>
    <submittedName>
        <fullName evidence="2">Uncharacterized protein</fullName>
    </submittedName>
</protein>
<keyword evidence="3" id="KW-1185">Reference proteome</keyword>
<dbReference type="PANTHER" id="PTHR12412">
    <property type="entry name" value="CAP BINDING PROTEIN"/>
    <property type="match status" value="1"/>
</dbReference>
<feature type="region of interest" description="Disordered" evidence="1">
    <location>
        <begin position="387"/>
        <end position="411"/>
    </location>
</feature>
<name>A0A9N8HD82_9STRA</name>
<gene>
    <name evidence="2" type="ORF">SEMRO_332_G119400.1</name>
</gene>
<proteinExistence type="predicted"/>
<organism evidence="2 3">
    <name type="scientific">Seminavis robusta</name>
    <dbReference type="NCBI Taxonomy" id="568900"/>
    <lineage>
        <taxon>Eukaryota</taxon>
        <taxon>Sar</taxon>
        <taxon>Stramenopiles</taxon>
        <taxon>Ochrophyta</taxon>
        <taxon>Bacillariophyta</taxon>
        <taxon>Bacillariophyceae</taxon>
        <taxon>Bacillariophycidae</taxon>
        <taxon>Naviculales</taxon>
        <taxon>Naviculaceae</taxon>
        <taxon>Seminavis</taxon>
    </lineage>
</organism>
<feature type="compositionally biased region" description="Acidic residues" evidence="1">
    <location>
        <begin position="389"/>
        <end position="408"/>
    </location>
</feature>